<comment type="caution">
    <text evidence="2">The sequence shown here is derived from an EMBL/GenBank/DDBJ whole genome shotgun (WGS) entry which is preliminary data.</text>
</comment>
<dbReference type="Gene3D" id="3.40.50.2000">
    <property type="entry name" value="Glycogen Phosphorylase B"/>
    <property type="match status" value="1"/>
</dbReference>
<accession>A0ABS5P306</accession>
<dbReference type="SUPFAM" id="SSF53756">
    <property type="entry name" value="UDP-Glycosyltransferase/glycogen phosphorylase"/>
    <property type="match status" value="1"/>
</dbReference>
<feature type="repeat" description="TPR" evidence="1">
    <location>
        <begin position="165"/>
        <end position="198"/>
    </location>
</feature>
<dbReference type="InterPro" id="IPR019734">
    <property type="entry name" value="TPR_rpt"/>
</dbReference>
<keyword evidence="3" id="KW-1185">Reference proteome</keyword>
<dbReference type="EMBL" id="VJYU01000011">
    <property type="protein sequence ID" value="MBS4241059.1"/>
    <property type="molecule type" value="Genomic_DNA"/>
</dbReference>
<dbReference type="Proteomes" id="UP000811399">
    <property type="component" value="Unassembled WGS sequence"/>
</dbReference>
<organism evidence="2 3">
    <name type="scientific">Campylobacter vulpis</name>
    <dbReference type="NCBI Taxonomy" id="1655500"/>
    <lineage>
        <taxon>Bacteria</taxon>
        <taxon>Pseudomonadati</taxon>
        <taxon>Campylobacterota</taxon>
        <taxon>Epsilonproteobacteria</taxon>
        <taxon>Campylobacterales</taxon>
        <taxon>Campylobacteraceae</taxon>
        <taxon>Campylobacter</taxon>
    </lineage>
</organism>
<evidence type="ECO:0008006" key="4">
    <source>
        <dbReference type="Google" id="ProtNLM"/>
    </source>
</evidence>
<protein>
    <recommendedName>
        <fullName evidence="4">Tetratricopeptide repeat protein</fullName>
    </recommendedName>
</protein>
<dbReference type="Gene3D" id="1.25.40.10">
    <property type="entry name" value="Tetratricopeptide repeat domain"/>
    <property type="match status" value="1"/>
</dbReference>
<evidence type="ECO:0000256" key="1">
    <source>
        <dbReference type="PROSITE-ProRule" id="PRU00339"/>
    </source>
</evidence>
<dbReference type="InterPro" id="IPR011990">
    <property type="entry name" value="TPR-like_helical_dom_sf"/>
</dbReference>
<gene>
    <name evidence="2" type="ORF">CVU5213_04890</name>
</gene>
<keyword evidence="1" id="KW-0802">TPR repeat</keyword>
<sequence length="513" mass="59587">MFYFNYSTLTPSLNPPPPPPEKIREIINKLLGQEYDEDFTFDFAFILVSYGFYEEADTLIEKLLGQKSYDENIWFDCALAYKFVDNEKAIALLERAYEHFSAYKQEILENEGDLSEEGGKRLDSIDDFIAMRVLVELAHLNFRLYRYENALDLFANVENYNAKNPYFFISYALALEYTGHYDKAYECYKRAITLHTEPFYCFEFSKFCLRLGSFEEGFLHYETRLSSKAAFTFSKRHYDAAYAAFYGDKDFLHGKKVLVYCEQGYGDTLMFGRILRRLCKVAKEVIFCPQPALFTLFDTHIKTLQKQNKIQNNLKIVTNLSYECDYAVPICSLYLFLSFYNPKSIANLSSPLISVEKRTRTQKAKIGICFRTTTPVERQAIFFRNIDLDFLLQAFEGLDVELINFTLYEKGELELPTHINDISFELKDWLATSEALRDVDLLVSIDSAIAHLALALGIPTLVLLGDRFDWRWGKIENPKSIFWQKAHLCVVNKDGPNGIRQKICELLKLDKPL</sequence>
<dbReference type="PROSITE" id="PS50005">
    <property type="entry name" value="TPR"/>
    <property type="match status" value="1"/>
</dbReference>
<dbReference type="SUPFAM" id="SSF48452">
    <property type="entry name" value="TPR-like"/>
    <property type="match status" value="1"/>
</dbReference>
<evidence type="ECO:0000313" key="3">
    <source>
        <dbReference type="Proteomes" id="UP000811399"/>
    </source>
</evidence>
<proteinExistence type="predicted"/>
<reference evidence="2 3" key="1">
    <citation type="journal article" date="2021" name="Syst. Appl. Microbiol.">
        <title>nCampylobacter vulpis sp. nov. isolated from wild red foxes.</title>
        <authorList>
            <person name="Parisi A."/>
            <person name="Chiara M."/>
            <person name="Caffara M."/>
            <person name="Mion D."/>
            <person name="Miller W.G."/>
            <person name="Caruso M."/>
            <person name="Manzari C."/>
            <person name="Florio D."/>
            <person name="Capozzi L."/>
            <person name="D'Erchia A.M."/>
            <person name="Manzulli V."/>
            <person name="Zanoni R.G."/>
        </authorList>
    </citation>
    <scope>NUCLEOTIDE SEQUENCE [LARGE SCALE GENOMIC DNA]</scope>
    <source>
        <strain evidence="2 3">52/13</strain>
    </source>
</reference>
<name>A0ABS5P306_9BACT</name>
<evidence type="ECO:0000313" key="2">
    <source>
        <dbReference type="EMBL" id="MBS4241059.1"/>
    </source>
</evidence>